<feature type="compositionally biased region" description="Basic and acidic residues" evidence="1">
    <location>
        <begin position="102"/>
        <end position="111"/>
    </location>
</feature>
<feature type="compositionally biased region" description="Polar residues" evidence="1">
    <location>
        <begin position="1"/>
        <end position="38"/>
    </location>
</feature>
<feature type="compositionally biased region" description="Gly residues" evidence="1">
    <location>
        <begin position="227"/>
        <end position="237"/>
    </location>
</feature>
<comment type="caution">
    <text evidence="2">The sequence shown here is derived from an EMBL/GenBank/DDBJ whole genome shotgun (WGS) entry which is preliminary data.</text>
</comment>
<feature type="compositionally biased region" description="Low complexity" evidence="1">
    <location>
        <begin position="63"/>
        <end position="75"/>
    </location>
</feature>
<dbReference type="EMBL" id="JAGKHQ010000007">
    <property type="protein sequence ID" value="KAG7512432.1"/>
    <property type="molecule type" value="Genomic_DNA"/>
</dbReference>
<sequence>MENSGTFMSRSGSDSADLTDHQQQPDAPKQPKSTSDFDSLSRCAACYNPNMNSMTWRGEDGESSSSAGDSGPELSSDSESESESSSSSSWSAVEETPEEPEMETRLSAHDSDADDAEPESAAGDADGREGTGEMLHGQRGERGTKGRIKRAPLVKSLTLPPSFTPHLRPVSLLPRPRTMVSTLHLQVLPKVHKDDTVINICQQLPKRHKGKSEERYGRGKGGEDGDGGGGGAGGGQQPGNYHKPLPFQVEHMMLPWQQSSPPMLQQQQQQMSYPYQHFHPVSAQGKESSPALHTQPMSHLLTPYTQPQLWRTNAQQTQHLHTLPPQPCWYCHCLHDKAPASNFW</sequence>
<dbReference type="Proteomes" id="UP000693946">
    <property type="component" value="Linkage Group LG15"/>
</dbReference>
<name>A0AAV6S7A2_SOLSE</name>
<dbReference type="AlphaFoldDB" id="A0AAV6S7A2"/>
<proteinExistence type="predicted"/>
<organism evidence="2 3">
    <name type="scientific">Solea senegalensis</name>
    <name type="common">Senegalese sole</name>
    <dbReference type="NCBI Taxonomy" id="28829"/>
    <lineage>
        <taxon>Eukaryota</taxon>
        <taxon>Metazoa</taxon>
        <taxon>Chordata</taxon>
        <taxon>Craniata</taxon>
        <taxon>Vertebrata</taxon>
        <taxon>Euteleostomi</taxon>
        <taxon>Actinopterygii</taxon>
        <taxon>Neopterygii</taxon>
        <taxon>Teleostei</taxon>
        <taxon>Neoteleostei</taxon>
        <taxon>Acanthomorphata</taxon>
        <taxon>Carangaria</taxon>
        <taxon>Pleuronectiformes</taxon>
        <taxon>Pleuronectoidei</taxon>
        <taxon>Soleidae</taxon>
        <taxon>Solea</taxon>
    </lineage>
</organism>
<evidence type="ECO:0000313" key="3">
    <source>
        <dbReference type="Proteomes" id="UP000693946"/>
    </source>
</evidence>
<protein>
    <submittedName>
        <fullName evidence="2">Uncharacterized protein</fullName>
    </submittedName>
</protein>
<feature type="region of interest" description="Disordered" evidence="1">
    <location>
        <begin position="205"/>
        <end position="244"/>
    </location>
</feature>
<reference evidence="2 3" key="1">
    <citation type="journal article" date="2021" name="Sci. Rep.">
        <title>Chromosome anchoring in Senegalese sole (Solea senegalensis) reveals sex-associated markers and genome rearrangements in flatfish.</title>
        <authorList>
            <person name="Guerrero-Cozar I."/>
            <person name="Gomez-Garrido J."/>
            <person name="Berbel C."/>
            <person name="Martinez-Blanch J.F."/>
            <person name="Alioto T."/>
            <person name="Claros M.G."/>
            <person name="Gagnaire P.A."/>
            <person name="Manchado M."/>
        </authorList>
    </citation>
    <scope>NUCLEOTIDE SEQUENCE [LARGE SCALE GENOMIC DNA]</scope>
    <source>
        <strain evidence="2">Sse05_10M</strain>
    </source>
</reference>
<accession>A0AAV6S7A2</accession>
<feature type="compositionally biased region" description="Basic and acidic residues" evidence="1">
    <location>
        <begin position="211"/>
        <end position="223"/>
    </location>
</feature>
<keyword evidence="3" id="KW-1185">Reference proteome</keyword>
<gene>
    <name evidence="2" type="ORF">JOB18_029207</name>
</gene>
<feature type="compositionally biased region" description="Low complexity" evidence="1">
    <location>
        <begin position="83"/>
        <end position="94"/>
    </location>
</feature>
<feature type="region of interest" description="Disordered" evidence="1">
    <location>
        <begin position="1"/>
        <end position="150"/>
    </location>
</feature>
<evidence type="ECO:0000256" key="1">
    <source>
        <dbReference type="SAM" id="MobiDB-lite"/>
    </source>
</evidence>
<evidence type="ECO:0000313" key="2">
    <source>
        <dbReference type="EMBL" id="KAG7512432.1"/>
    </source>
</evidence>
<feature type="compositionally biased region" description="Basic and acidic residues" evidence="1">
    <location>
        <begin position="125"/>
        <end position="144"/>
    </location>
</feature>